<name>A0A3Q2DID4_CYPVA</name>
<reference evidence="2" key="1">
    <citation type="submission" date="2025-08" db="UniProtKB">
        <authorList>
            <consortium name="Ensembl"/>
        </authorList>
    </citation>
    <scope>IDENTIFICATION</scope>
</reference>
<evidence type="ECO:0000256" key="1">
    <source>
        <dbReference type="ARBA" id="ARBA00008315"/>
    </source>
</evidence>
<evidence type="ECO:0000313" key="3">
    <source>
        <dbReference type="Proteomes" id="UP000265020"/>
    </source>
</evidence>
<evidence type="ECO:0000313" key="2">
    <source>
        <dbReference type="Ensembl" id="ENSCVAP00000018917.1"/>
    </source>
</evidence>
<dbReference type="InterPro" id="IPR038792">
    <property type="entry name" value="CFAP97D1/2"/>
</dbReference>
<dbReference type="AlphaFoldDB" id="A0A3Q2DID4"/>
<proteinExistence type="inferred from homology"/>
<reference evidence="2" key="2">
    <citation type="submission" date="2025-09" db="UniProtKB">
        <authorList>
            <consortium name="Ensembl"/>
        </authorList>
    </citation>
    <scope>IDENTIFICATION</scope>
</reference>
<dbReference type="PANTHER" id="PTHR33768:SF6">
    <property type="entry name" value="SI:CH211-284K5.2"/>
    <property type="match status" value="1"/>
</dbReference>
<dbReference type="Pfam" id="PF13879">
    <property type="entry name" value="Hmw_CFAP97"/>
    <property type="match status" value="1"/>
</dbReference>
<dbReference type="Ensembl" id="ENSCVAT00000032923.1">
    <property type="protein sequence ID" value="ENSCVAP00000018917.1"/>
    <property type="gene ID" value="ENSCVAG00000022236.1"/>
</dbReference>
<dbReference type="GeneTree" id="ENSGT00940000164099"/>
<accession>A0A3Q2DID4</accession>
<dbReference type="Proteomes" id="UP000265020">
    <property type="component" value="Unassembled WGS sequence"/>
</dbReference>
<dbReference type="OMA" id="MHKSYQP"/>
<organism evidence="2 3">
    <name type="scientific">Cyprinodon variegatus</name>
    <name type="common">Sheepshead minnow</name>
    <dbReference type="NCBI Taxonomy" id="28743"/>
    <lineage>
        <taxon>Eukaryota</taxon>
        <taxon>Metazoa</taxon>
        <taxon>Chordata</taxon>
        <taxon>Craniata</taxon>
        <taxon>Vertebrata</taxon>
        <taxon>Euteleostomi</taxon>
        <taxon>Actinopterygii</taxon>
        <taxon>Neopterygii</taxon>
        <taxon>Teleostei</taxon>
        <taxon>Neoteleostei</taxon>
        <taxon>Acanthomorphata</taxon>
        <taxon>Ovalentaria</taxon>
        <taxon>Atherinomorphae</taxon>
        <taxon>Cyprinodontiformes</taxon>
        <taxon>Cyprinodontidae</taxon>
        <taxon>Cyprinodon</taxon>
    </lineage>
</organism>
<dbReference type="InterPro" id="IPR029488">
    <property type="entry name" value="Hmw/CFAP97"/>
</dbReference>
<keyword evidence="3" id="KW-1185">Reference proteome</keyword>
<comment type="similarity">
    <text evidence="1">Belongs to the CFAP97 family.</text>
</comment>
<protein>
    <submittedName>
        <fullName evidence="2">Si:ch211-284k5.2</fullName>
    </submittedName>
</protein>
<sequence>MHRSYQPFNPVTSRYLQQRWDQSHYDRHCKKVRCALPVVDTRRQPTPAHIQHKLKKMQMELERLFSIERDNHLLASRLFNIDCSKGLVDHRNQYQPRSLNGSKRKQELALISHQNQAIYQRIISCRSEYCHHGLLADWERTERILENISRYPKELVTKRVSPCNMLFHNDGCERRQEASDWSNLHPLYTMHISCLVPYQLVLFV</sequence>
<dbReference type="PANTHER" id="PTHR33768">
    <property type="entry name" value="MIP11318P"/>
    <property type="match status" value="1"/>
</dbReference>